<keyword evidence="4" id="KW-0862">Zinc</keyword>
<evidence type="ECO:0000256" key="1">
    <source>
        <dbReference type="ARBA" id="ARBA00022603"/>
    </source>
</evidence>
<evidence type="ECO:0000256" key="6">
    <source>
        <dbReference type="PROSITE-ProRule" id="PRU00333"/>
    </source>
</evidence>
<dbReference type="GO" id="GO:0008898">
    <property type="term" value="F:S-adenosylmethionine-homocysteine S-methyltransferase activity"/>
    <property type="evidence" value="ECO:0007669"/>
    <property type="project" value="TreeGrafter"/>
</dbReference>
<dbReference type="PROSITE" id="PS50970">
    <property type="entry name" value="HCY"/>
    <property type="match status" value="1"/>
</dbReference>
<reference evidence="9 10" key="1">
    <citation type="submission" date="2017-07" db="EMBL/GenBank/DDBJ databases">
        <authorList>
            <person name="Talla V."/>
            <person name="Backstrom N."/>
        </authorList>
    </citation>
    <scope>NUCLEOTIDE SEQUENCE [LARGE SCALE GENOMIC DNA]</scope>
</reference>
<evidence type="ECO:0000256" key="4">
    <source>
        <dbReference type="ARBA" id="ARBA00022833"/>
    </source>
</evidence>
<dbReference type="AlphaFoldDB" id="A0A5E4QG71"/>
<dbReference type="GO" id="GO:0033528">
    <property type="term" value="P:S-methylmethionine cycle"/>
    <property type="evidence" value="ECO:0007669"/>
    <property type="project" value="TreeGrafter"/>
</dbReference>
<sequence length="831" mass="95744">MTDYILYGIGGNEKKVYILDGGFSSQLSRHVGTTADSDPLWTSRFLNTHPEDVVKTHLDFIRAGSDIISTNTYQASVGAFLRHLGVSSDEAYGLIQRAVRLAQKAKIKYSEECKLLSISSRNILIAGSVGPYGAALNDGSEYSGSYTDLISEETMKNWHRPRIEALLQSGVDFLAIETIPCEKEALVLVNMLKDYPSAKAWISFSCKDDTSLSHGENFQEVARKCWESNREQLIAVGMNCCSPKWVANLVRNIGNIPIVAYPNSGEKWDPGVGWKDDQCEPLCTFVPEWLQLNKVFGITSKKDQYDEKIKLLLTQNEETHNENIKLNMEISKLKKYCAKLKEEGFSEYLSLMRERDARYSLFFENVALQTKVRELDGSSPSEARLGDPVVLAIALERCREQLSSSQNELKKMREDYSETVPRREYDNLESRFFNLEKQMKSMNNEYDSLQTNYKRALAKKKCLEEELSEYKDRCRELEKAGTPRPQWDICGDFISGGRDRWWQLADELSSRDKLRVLLKELGPAAESEHLEYFDGLGLDPAIPPYLRYEGKVRNLRLSRRELSVIINDIWLTQMSCVAYNIYIHIMRDATQLTRCARSRYQQTVVRAEWAYSVCAGAEQMLDEPQFKLFWGALHNHLSEDIYWGLRAQWLSLKDQLYRYAKDRESIKLEEFEKVLRSVFPLKSDVDIKNLVDVVKRQLKLKLNNTDVNLDKLLYENEEGFDRVEFARELFRQRQLAQDKYIRELIDQLGGVARRGNKPVSVDNLKRAFAILDPAINHIRMQRYIRWAFSEQSADLSTVGALPLRTIVARLAAGDIERVGPRYKGTRRHYKH</sequence>
<dbReference type="InterPro" id="IPR036589">
    <property type="entry name" value="HCY_dom_sf"/>
</dbReference>
<evidence type="ECO:0000256" key="5">
    <source>
        <dbReference type="ARBA" id="ARBA00034478"/>
    </source>
</evidence>
<keyword evidence="10" id="KW-1185">Reference proteome</keyword>
<dbReference type="InterPro" id="IPR003726">
    <property type="entry name" value="HCY_dom"/>
</dbReference>
<dbReference type="Gene3D" id="3.20.20.330">
    <property type="entry name" value="Homocysteine-binding-like domain"/>
    <property type="match status" value="1"/>
</dbReference>
<dbReference type="EMBL" id="FZQP02002769">
    <property type="protein sequence ID" value="VVC96516.1"/>
    <property type="molecule type" value="Genomic_DNA"/>
</dbReference>
<dbReference type="NCBIfam" id="NF007020">
    <property type="entry name" value="PRK09485.1"/>
    <property type="match status" value="1"/>
</dbReference>
<dbReference type="Proteomes" id="UP000324832">
    <property type="component" value="Unassembled WGS sequence"/>
</dbReference>
<name>A0A5E4QG71_9NEOP</name>
<dbReference type="PANTHER" id="PTHR46015">
    <property type="entry name" value="ZGC:172121"/>
    <property type="match status" value="1"/>
</dbReference>
<keyword evidence="3" id="KW-0479">Metal-binding</keyword>
<dbReference type="GO" id="GO:0032259">
    <property type="term" value="P:methylation"/>
    <property type="evidence" value="ECO:0007669"/>
    <property type="project" value="UniProtKB-KW"/>
</dbReference>
<keyword evidence="7" id="KW-0175">Coiled coil</keyword>
<dbReference type="PANTHER" id="PTHR46015:SF1">
    <property type="entry name" value="HOMOCYSTEINE S-METHYLTRANSFERASE-LIKE ISOFORM 1"/>
    <property type="match status" value="1"/>
</dbReference>
<organism evidence="9 10">
    <name type="scientific">Leptidea sinapis</name>
    <dbReference type="NCBI Taxonomy" id="189913"/>
    <lineage>
        <taxon>Eukaryota</taxon>
        <taxon>Metazoa</taxon>
        <taxon>Ecdysozoa</taxon>
        <taxon>Arthropoda</taxon>
        <taxon>Hexapoda</taxon>
        <taxon>Insecta</taxon>
        <taxon>Pterygota</taxon>
        <taxon>Neoptera</taxon>
        <taxon>Endopterygota</taxon>
        <taxon>Lepidoptera</taxon>
        <taxon>Glossata</taxon>
        <taxon>Ditrysia</taxon>
        <taxon>Papilionoidea</taxon>
        <taxon>Pieridae</taxon>
        <taxon>Dismorphiinae</taxon>
        <taxon>Leptidea</taxon>
    </lineage>
</organism>
<evidence type="ECO:0000256" key="7">
    <source>
        <dbReference type="SAM" id="Coils"/>
    </source>
</evidence>
<proteinExistence type="predicted"/>
<dbReference type="Pfam" id="PF02574">
    <property type="entry name" value="S-methyl_trans"/>
    <property type="match status" value="1"/>
</dbReference>
<protein>
    <recommendedName>
        <fullName evidence="8">Hcy-binding domain-containing protein</fullName>
    </recommendedName>
</protein>
<gene>
    <name evidence="9" type="ORF">LSINAPIS_LOCUS8004</name>
</gene>
<feature type="coiled-coil region" evidence="7">
    <location>
        <begin position="395"/>
        <end position="480"/>
    </location>
</feature>
<evidence type="ECO:0000256" key="3">
    <source>
        <dbReference type="ARBA" id="ARBA00022723"/>
    </source>
</evidence>
<feature type="coiled-coil region" evidence="7">
    <location>
        <begin position="302"/>
        <end position="343"/>
    </location>
</feature>
<dbReference type="InterPro" id="IPR051486">
    <property type="entry name" value="Hcy_S-methyltransferase"/>
</dbReference>
<dbReference type="GO" id="GO:0009086">
    <property type="term" value="P:methionine biosynthetic process"/>
    <property type="evidence" value="ECO:0007669"/>
    <property type="project" value="TreeGrafter"/>
</dbReference>
<dbReference type="GO" id="GO:0046872">
    <property type="term" value="F:metal ion binding"/>
    <property type="evidence" value="ECO:0007669"/>
    <property type="project" value="UniProtKB-KW"/>
</dbReference>
<feature type="domain" description="Hcy-binding" evidence="8">
    <location>
        <begin position="5"/>
        <end position="313"/>
    </location>
</feature>
<comment type="caution">
    <text evidence="6">Lacks conserved residue(s) required for the propagation of feature annotation.</text>
</comment>
<evidence type="ECO:0000313" key="10">
    <source>
        <dbReference type="Proteomes" id="UP000324832"/>
    </source>
</evidence>
<evidence type="ECO:0000313" key="9">
    <source>
        <dbReference type="EMBL" id="VVC96516.1"/>
    </source>
</evidence>
<evidence type="ECO:0000256" key="2">
    <source>
        <dbReference type="ARBA" id="ARBA00022679"/>
    </source>
</evidence>
<keyword evidence="1" id="KW-0489">Methyltransferase</keyword>
<dbReference type="SUPFAM" id="SSF82282">
    <property type="entry name" value="Homocysteine S-methyltransferase"/>
    <property type="match status" value="1"/>
</dbReference>
<keyword evidence="2" id="KW-0808">Transferase</keyword>
<evidence type="ECO:0000259" key="8">
    <source>
        <dbReference type="PROSITE" id="PS50970"/>
    </source>
</evidence>
<comment type="pathway">
    <text evidence="5">Amino-acid biosynthesis; L-methionine biosynthesis via de novo pathway.</text>
</comment>
<accession>A0A5E4QG71</accession>